<evidence type="ECO:0000256" key="9">
    <source>
        <dbReference type="ARBA" id="ARBA00022989"/>
    </source>
</evidence>
<evidence type="ECO:0000256" key="2">
    <source>
        <dbReference type="ARBA" id="ARBA00022371"/>
    </source>
</evidence>
<keyword evidence="4" id="KW-1003">Cell membrane</keyword>
<evidence type="ECO:0000256" key="12">
    <source>
        <dbReference type="ARBA" id="ARBA00023134"/>
    </source>
</evidence>
<evidence type="ECO:0000256" key="6">
    <source>
        <dbReference type="ARBA" id="ARBA00022519"/>
    </source>
</evidence>
<feature type="transmembrane region" description="Helical" evidence="15">
    <location>
        <begin position="330"/>
        <end position="354"/>
    </location>
</feature>
<keyword evidence="10" id="KW-0408">Iron</keyword>
<keyword evidence="5" id="KW-0410">Iron transport</keyword>
<feature type="transmembrane region" description="Helical" evidence="15">
    <location>
        <begin position="645"/>
        <end position="664"/>
    </location>
</feature>
<keyword evidence="7 15" id="KW-0812">Transmembrane</keyword>
<evidence type="ECO:0000256" key="1">
    <source>
        <dbReference type="ARBA" id="ARBA00004429"/>
    </source>
</evidence>
<dbReference type="InterPro" id="IPR030389">
    <property type="entry name" value="G_FEOB_dom"/>
</dbReference>
<dbReference type="Pfam" id="PF02421">
    <property type="entry name" value="FeoB_N"/>
    <property type="match status" value="1"/>
</dbReference>
<dbReference type="PROSITE" id="PS51711">
    <property type="entry name" value="G_FEOB"/>
    <property type="match status" value="1"/>
</dbReference>
<keyword evidence="12" id="KW-0342">GTP-binding</keyword>
<evidence type="ECO:0000313" key="17">
    <source>
        <dbReference type="EMBL" id="OWQ92996.1"/>
    </source>
</evidence>
<gene>
    <name evidence="17" type="ORF">CDN99_00335</name>
</gene>
<keyword evidence="11" id="KW-0406">Ion transport</keyword>
<evidence type="ECO:0000256" key="11">
    <source>
        <dbReference type="ARBA" id="ARBA00023065"/>
    </source>
</evidence>
<proteinExistence type="predicted"/>
<feature type="transmembrane region" description="Helical" evidence="15">
    <location>
        <begin position="446"/>
        <end position="468"/>
    </location>
</feature>
<dbReference type="Gene3D" id="3.40.50.300">
    <property type="entry name" value="P-loop containing nucleotide triphosphate hydrolases"/>
    <property type="match status" value="1"/>
</dbReference>
<dbReference type="GO" id="GO:0015093">
    <property type="term" value="F:ferrous iron transmembrane transporter activity"/>
    <property type="evidence" value="ECO:0007669"/>
    <property type="project" value="InterPro"/>
</dbReference>
<evidence type="ECO:0000256" key="10">
    <source>
        <dbReference type="ARBA" id="ARBA00023004"/>
    </source>
</evidence>
<dbReference type="InterPro" id="IPR006073">
    <property type="entry name" value="GTP-bd"/>
</dbReference>
<protein>
    <recommendedName>
        <fullName evidence="2">Fe(2+) transporter FeoB</fullName>
    </recommendedName>
    <alternativeName>
        <fullName evidence="14">Ferrous iron transport protein B</fullName>
    </alternativeName>
</protein>
<keyword evidence="18" id="KW-1185">Reference proteome</keyword>
<accession>A0A246JK24</accession>
<keyword evidence="13 15" id="KW-0472">Membrane</keyword>
<evidence type="ECO:0000256" key="15">
    <source>
        <dbReference type="SAM" id="Phobius"/>
    </source>
</evidence>
<feature type="transmembrane region" description="Helical" evidence="15">
    <location>
        <begin position="374"/>
        <end position="396"/>
    </location>
</feature>
<dbReference type="GO" id="GO:0005886">
    <property type="term" value="C:plasma membrane"/>
    <property type="evidence" value="ECO:0007669"/>
    <property type="project" value="UniProtKB-SubCell"/>
</dbReference>
<keyword evidence="3" id="KW-0813">Transport</keyword>
<dbReference type="PANTHER" id="PTHR43185:SF1">
    <property type="entry name" value="FE(2+) TRANSPORTER FEOB"/>
    <property type="match status" value="1"/>
</dbReference>
<evidence type="ECO:0000256" key="8">
    <source>
        <dbReference type="ARBA" id="ARBA00022741"/>
    </source>
</evidence>
<dbReference type="InterPro" id="IPR011642">
    <property type="entry name" value="Gate_dom"/>
</dbReference>
<dbReference type="CDD" id="cd01879">
    <property type="entry name" value="FeoB"/>
    <property type="match status" value="1"/>
</dbReference>
<dbReference type="InterPro" id="IPR050860">
    <property type="entry name" value="FeoB_GTPase"/>
</dbReference>
<dbReference type="Proteomes" id="UP000197468">
    <property type="component" value="Unassembled WGS sequence"/>
</dbReference>
<evidence type="ECO:0000256" key="14">
    <source>
        <dbReference type="ARBA" id="ARBA00031200"/>
    </source>
</evidence>
<dbReference type="FunFam" id="3.40.50.300:FF:000426">
    <property type="entry name" value="Ferrous iron transport protein B"/>
    <property type="match status" value="1"/>
</dbReference>
<organism evidence="17 18">
    <name type="scientific">Roseateles aquatilis</name>
    <dbReference type="NCBI Taxonomy" id="431061"/>
    <lineage>
        <taxon>Bacteria</taxon>
        <taxon>Pseudomonadati</taxon>
        <taxon>Pseudomonadota</taxon>
        <taxon>Betaproteobacteria</taxon>
        <taxon>Burkholderiales</taxon>
        <taxon>Sphaerotilaceae</taxon>
        <taxon>Roseateles</taxon>
    </lineage>
</organism>
<feature type="domain" description="FeoB-type G" evidence="16">
    <location>
        <begin position="62"/>
        <end position="230"/>
    </location>
</feature>
<evidence type="ECO:0000313" key="18">
    <source>
        <dbReference type="Proteomes" id="UP000197468"/>
    </source>
</evidence>
<dbReference type="Pfam" id="PF07670">
    <property type="entry name" value="Gate"/>
    <property type="match status" value="2"/>
</dbReference>
<evidence type="ECO:0000256" key="5">
    <source>
        <dbReference type="ARBA" id="ARBA00022496"/>
    </source>
</evidence>
<reference evidence="17 18" key="1">
    <citation type="journal article" date="2008" name="Int. J. Syst. Evol. Microbiol.">
        <title>Description of Roseateles aquatilis sp. nov. and Roseateles terrae sp. nov., in the class Betaproteobacteria, and emended description of the genus Roseateles.</title>
        <authorList>
            <person name="Gomila M."/>
            <person name="Bowien B."/>
            <person name="Falsen E."/>
            <person name="Moore E.R."/>
            <person name="Lalucat J."/>
        </authorList>
    </citation>
    <scope>NUCLEOTIDE SEQUENCE [LARGE SCALE GENOMIC DNA]</scope>
    <source>
        <strain evidence="17 18">CCUG 48205</strain>
    </source>
</reference>
<comment type="subcellular location">
    <subcellularLocation>
        <location evidence="1">Cell inner membrane</location>
        <topology evidence="1">Multi-pass membrane protein</topology>
    </subcellularLocation>
</comment>
<evidence type="ECO:0000256" key="13">
    <source>
        <dbReference type="ARBA" id="ARBA00023136"/>
    </source>
</evidence>
<keyword evidence="6" id="KW-0997">Cell inner membrane</keyword>
<dbReference type="AlphaFoldDB" id="A0A246JK24"/>
<dbReference type="OrthoDB" id="9809127at2"/>
<dbReference type="InterPro" id="IPR011640">
    <property type="entry name" value="Fe2_transport_prot_B_C"/>
</dbReference>
<keyword evidence="8" id="KW-0547">Nucleotide-binding</keyword>
<comment type="caution">
    <text evidence="17">The sequence shown here is derived from an EMBL/GenBank/DDBJ whole genome shotgun (WGS) entry which is preliminary data.</text>
</comment>
<evidence type="ECO:0000259" key="16">
    <source>
        <dbReference type="PROSITE" id="PS51711"/>
    </source>
</evidence>
<feature type="transmembrane region" description="Helical" evidence="15">
    <location>
        <begin position="511"/>
        <end position="528"/>
    </location>
</feature>
<dbReference type="PRINTS" id="PR00326">
    <property type="entry name" value="GTP1OBG"/>
</dbReference>
<evidence type="ECO:0000256" key="4">
    <source>
        <dbReference type="ARBA" id="ARBA00022475"/>
    </source>
</evidence>
<evidence type="ECO:0000256" key="7">
    <source>
        <dbReference type="ARBA" id="ARBA00022692"/>
    </source>
</evidence>
<feature type="transmembrane region" description="Helical" evidence="15">
    <location>
        <begin position="274"/>
        <end position="295"/>
    </location>
</feature>
<evidence type="ECO:0000256" key="3">
    <source>
        <dbReference type="ARBA" id="ARBA00022448"/>
    </source>
</evidence>
<dbReference type="InterPro" id="IPR027417">
    <property type="entry name" value="P-loop_NTPase"/>
</dbReference>
<keyword evidence="9 15" id="KW-1133">Transmembrane helix</keyword>
<feature type="transmembrane region" description="Helical" evidence="15">
    <location>
        <begin position="408"/>
        <end position="434"/>
    </location>
</feature>
<dbReference type="PANTHER" id="PTHR43185">
    <property type="entry name" value="FERROUS IRON TRANSPORT PROTEIN B"/>
    <property type="match status" value="1"/>
</dbReference>
<dbReference type="EMBL" id="NIOF01000001">
    <property type="protein sequence ID" value="OWQ92996.1"/>
    <property type="molecule type" value="Genomic_DNA"/>
</dbReference>
<sequence length="670" mass="72623">MSPCWRARCPGTTRWWCASASRPSRCARRRRTACNCSPTSRPTPTIREPPVRESVVHVHPAGPLLALVGNPNCGKTALFNGLTGSRQKVANYAGVTVERKEGRLKTAAGKLLRVLDLPGTYSLYPRSPDERVTVDVLAGRAHGEKRPDLIVCVLDATNLRRNLRLFLSVQRQGLPCVVALNMADLALRRGIEIDTTRMAQLLGVPVIRTVATDGDGLDDLRAALDQPDLWKAAPVVPEGDDTERINHILKELGLDALQGELPSDKIDRLVLHPVAGPIILAVLLFFLFQAVFAWAEAPMGWIEAGTGWLGEQAGALLPEGHLRSLVVDGLIAGVGGVLVFLPQILILFFFILILEESGYLPRAAFLLDRLMGSVGLSGRSFIPLLSSFACAIPGIMATRSIANARDRLVTILIAPLMTCSARLPVYALLIGAFIPQRELWGGIELQGLVLFVLYFAGIIAAMAVAWVLKRFTDSGRQVRPLMMELPSYHWPHARNVAIGLLQRAEIFIKRVGGIILALTLLLWVLSTFPGAPEGATGPAIEYSFAGYLGRGLAMIFEPIGFNWQISLALVPGMAAREIAVSALGTVYSLSATGDEAAQALTPLIASTWGLPTAFSLLAWFVFAPQCLSTIAAVKRETGGYKIPAIMLTYLFILAYVASWLTFHISRALLT</sequence>
<name>A0A246JK24_9BURK</name>
<dbReference type="Pfam" id="PF07664">
    <property type="entry name" value="FeoB_C"/>
    <property type="match status" value="1"/>
</dbReference>
<dbReference type="SUPFAM" id="SSF52540">
    <property type="entry name" value="P-loop containing nucleoside triphosphate hydrolases"/>
    <property type="match status" value="1"/>
</dbReference>
<dbReference type="GO" id="GO:0005525">
    <property type="term" value="F:GTP binding"/>
    <property type="evidence" value="ECO:0007669"/>
    <property type="project" value="UniProtKB-KW"/>
</dbReference>